<gene>
    <name evidence="3" type="ORF">HAV22_17185</name>
</gene>
<dbReference type="Pfam" id="PF14317">
    <property type="entry name" value="YcxB"/>
    <property type="match status" value="1"/>
</dbReference>
<keyword evidence="4" id="KW-1185">Reference proteome</keyword>
<evidence type="ECO:0000259" key="2">
    <source>
        <dbReference type="Pfam" id="PF14317"/>
    </source>
</evidence>
<keyword evidence="1" id="KW-0472">Membrane</keyword>
<keyword evidence="1" id="KW-1133">Transmembrane helix</keyword>
<dbReference type="InterPro" id="IPR025588">
    <property type="entry name" value="YcxB-like_C"/>
</dbReference>
<name>A0ABX0PDD1_9BURK</name>
<protein>
    <submittedName>
        <fullName evidence="3">YcxB family protein</fullName>
    </submittedName>
</protein>
<feature type="transmembrane region" description="Helical" evidence="1">
    <location>
        <begin position="110"/>
        <end position="141"/>
    </location>
</feature>
<reference evidence="3 4" key="1">
    <citation type="submission" date="2020-03" db="EMBL/GenBank/DDBJ databases">
        <title>Genome sequence of strain Massilia sp. TW-1.</title>
        <authorList>
            <person name="Chaudhary D.K."/>
        </authorList>
    </citation>
    <scope>NUCLEOTIDE SEQUENCE [LARGE SCALE GENOMIC DNA]</scope>
    <source>
        <strain evidence="3 4">TW-1</strain>
    </source>
</reference>
<feature type="transmembrane region" description="Helical" evidence="1">
    <location>
        <begin position="86"/>
        <end position="104"/>
    </location>
</feature>
<dbReference type="RefSeq" id="WP_166860645.1">
    <property type="nucleotide sequence ID" value="NZ_JAAQOM010000010.1"/>
</dbReference>
<evidence type="ECO:0000256" key="1">
    <source>
        <dbReference type="SAM" id="Phobius"/>
    </source>
</evidence>
<keyword evidence="1" id="KW-0812">Transmembrane</keyword>
<organism evidence="3 4">
    <name type="scientific">Telluria antibiotica</name>
    <dbReference type="NCBI Taxonomy" id="2717319"/>
    <lineage>
        <taxon>Bacteria</taxon>
        <taxon>Pseudomonadati</taxon>
        <taxon>Pseudomonadota</taxon>
        <taxon>Betaproteobacteria</taxon>
        <taxon>Burkholderiales</taxon>
        <taxon>Oxalobacteraceae</taxon>
        <taxon>Telluria group</taxon>
        <taxon>Telluria</taxon>
    </lineage>
</organism>
<proteinExistence type="predicted"/>
<comment type="caution">
    <text evidence="3">The sequence shown here is derived from an EMBL/GenBank/DDBJ whole genome shotgun (WGS) entry which is preliminary data.</text>
</comment>
<dbReference type="EMBL" id="JAAQOM010000010">
    <property type="protein sequence ID" value="NIA55372.1"/>
    <property type="molecule type" value="Genomic_DNA"/>
</dbReference>
<sequence length="218" mass="23876">MFGTGHPRPLHRKEVAMQVVRHAAREAAGHALTVDPPDGRDAAAPAVAPAIRFDVVYTLPEYLGFVHDHLTSTVRRMAPAQRLRQTLVPVAFAVIALAIAWMIGPGWARTAALACGGLALACLPAAVSAWVVLIGTPVFLYKKRRMPRCAFRIDATGIERTTRAGTVARSWADIRGVRRYRRGFLLMYAQGAIPIPYRCLDRGQMAALRRFARARGGK</sequence>
<evidence type="ECO:0000313" key="3">
    <source>
        <dbReference type="EMBL" id="NIA55372.1"/>
    </source>
</evidence>
<feature type="domain" description="YcxB-like C-terminal" evidence="2">
    <location>
        <begin position="153"/>
        <end position="211"/>
    </location>
</feature>
<dbReference type="Proteomes" id="UP000716322">
    <property type="component" value="Unassembled WGS sequence"/>
</dbReference>
<accession>A0ABX0PDD1</accession>
<evidence type="ECO:0000313" key="4">
    <source>
        <dbReference type="Proteomes" id="UP000716322"/>
    </source>
</evidence>